<dbReference type="AlphaFoldDB" id="G6EJQ0"/>
<dbReference type="EMBL" id="AGFM01000078">
    <property type="protein sequence ID" value="EHJ58484.1"/>
    <property type="molecule type" value="Genomic_DNA"/>
</dbReference>
<name>G6EJQ0_9SPHN</name>
<dbReference type="Proteomes" id="UP000004030">
    <property type="component" value="Unassembled WGS sequence"/>
</dbReference>
<organism evidence="1 2">
    <name type="scientific">Novosphingobium pentaromativorans US6-1</name>
    <dbReference type="NCBI Taxonomy" id="1088721"/>
    <lineage>
        <taxon>Bacteria</taxon>
        <taxon>Pseudomonadati</taxon>
        <taxon>Pseudomonadota</taxon>
        <taxon>Alphaproteobacteria</taxon>
        <taxon>Sphingomonadales</taxon>
        <taxon>Sphingomonadaceae</taxon>
        <taxon>Novosphingobium</taxon>
    </lineage>
</organism>
<proteinExistence type="predicted"/>
<sequence>MRHEEPVAGARLEDDIVSLDVGEENRDRGEIDGRRELLPFDLVLAANGLGRQPVKEIAGGSDIIERVEGIGAELEMVRERVFEDLEAITLGPEAIGVRSPETLDHCRVEIRAGDRVGRTQAIGKNDGRAAFSRGGGIEEIGHGGVSGLAAPSAASILRPPSPSHCAVLAMFWGRGLGSGTAIV</sequence>
<reference evidence="1 2" key="1">
    <citation type="journal article" date="2012" name="J. Bacteriol.">
        <title>Genome sequence of benzo(a)pyrene-degrading bacterium Novosphingobium pentaromativorans US6-1.</title>
        <authorList>
            <person name="Luo Y.R."/>
            <person name="Kang S.G."/>
            <person name="Kim S.J."/>
            <person name="Kim M.R."/>
            <person name="Li N."/>
            <person name="Lee J.H."/>
            <person name="Kwon K.K."/>
        </authorList>
    </citation>
    <scope>NUCLEOTIDE SEQUENCE [LARGE SCALE GENOMIC DNA]</scope>
    <source>
        <strain evidence="1 2">US6-1</strain>
    </source>
</reference>
<evidence type="ECO:0000313" key="2">
    <source>
        <dbReference type="Proteomes" id="UP000004030"/>
    </source>
</evidence>
<gene>
    <name evidence="1" type="ORF">NSU_4571</name>
</gene>
<accession>G6EJQ0</accession>
<dbReference type="eggNOG" id="ENOG5031EG7">
    <property type="taxonomic scope" value="Bacteria"/>
</dbReference>
<comment type="caution">
    <text evidence="1">The sequence shown here is derived from an EMBL/GenBank/DDBJ whole genome shotgun (WGS) entry which is preliminary data.</text>
</comment>
<evidence type="ECO:0000313" key="1">
    <source>
        <dbReference type="EMBL" id="EHJ58484.1"/>
    </source>
</evidence>
<protein>
    <submittedName>
        <fullName evidence="1">Uncharacterized protein</fullName>
    </submittedName>
</protein>
<keyword evidence="2" id="KW-1185">Reference proteome</keyword>
<dbReference type="PATRIC" id="fig|1088721.3.peg.4491"/>